<evidence type="ECO:0000313" key="1">
    <source>
        <dbReference type="EMBL" id="CCD53995.1"/>
    </source>
</evidence>
<dbReference type="EMBL" id="FQ790349">
    <property type="protein sequence ID" value="CCD53995.1"/>
    <property type="molecule type" value="Genomic_DNA"/>
</dbReference>
<accession>G2YQU7</accession>
<dbReference type="HOGENOM" id="CLU_3106126_0_0_1"/>
<reference evidence="2" key="1">
    <citation type="journal article" date="2011" name="PLoS Genet.">
        <title>Genomic analysis of the necrotrophic fungal pathogens Sclerotinia sclerotiorum and Botrytis cinerea.</title>
        <authorList>
            <person name="Amselem J."/>
            <person name="Cuomo C.A."/>
            <person name="van Kan J.A."/>
            <person name="Viaud M."/>
            <person name="Benito E.P."/>
            <person name="Couloux A."/>
            <person name="Coutinho P.M."/>
            <person name="de Vries R.P."/>
            <person name="Dyer P.S."/>
            <person name="Fillinger S."/>
            <person name="Fournier E."/>
            <person name="Gout L."/>
            <person name="Hahn M."/>
            <person name="Kohn L."/>
            <person name="Lapalu N."/>
            <person name="Plummer K.M."/>
            <person name="Pradier J.M."/>
            <person name="Quevillon E."/>
            <person name="Sharon A."/>
            <person name="Simon A."/>
            <person name="ten Have A."/>
            <person name="Tudzynski B."/>
            <person name="Tudzynski P."/>
            <person name="Wincker P."/>
            <person name="Andrew M."/>
            <person name="Anthouard V."/>
            <person name="Beever R.E."/>
            <person name="Beffa R."/>
            <person name="Benoit I."/>
            <person name="Bouzid O."/>
            <person name="Brault B."/>
            <person name="Chen Z."/>
            <person name="Choquer M."/>
            <person name="Collemare J."/>
            <person name="Cotton P."/>
            <person name="Danchin E.G."/>
            <person name="Da Silva C."/>
            <person name="Gautier A."/>
            <person name="Giraud C."/>
            <person name="Giraud T."/>
            <person name="Gonzalez C."/>
            <person name="Grossetete S."/>
            <person name="Guldener U."/>
            <person name="Henrissat B."/>
            <person name="Howlett B.J."/>
            <person name="Kodira C."/>
            <person name="Kretschmer M."/>
            <person name="Lappartient A."/>
            <person name="Leroch M."/>
            <person name="Levis C."/>
            <person name="Mauceli E."/>
            <person name="Neuveglise C."/>
            <person name="Oeser B."/>
            <person name="Pearson M."/>
            <person name="Poulain J."/>
            <person name="Poussereau N."/>
            <person name="Quesneville H."/>
            <person name="Rascle C."/>
            <person name="Schumacher J."/>
            <person name="Segurens B."/>
            <person name="Sexton A."/>
            <person name="Silva E."/>
            <person name="Sirven C."/>
            <person name="Soanes D.M."/>
            <person name="Talbot N.J."/>
            <person name="Templeton M."/>
            <person name="Yandava C."/>
            <person name="Yarden O."/>
            <person name="Zeng Q."/>
            <person name="Rollins J.A."/>
            <person name="Lebrun M.H."/>
            <person name="Dickman M."/>
        </authorList>
    </citation>
    <scope>NUCLEOTIDE SEQUENCE [LARGE SCALE GENOMIC DNA]</scope>
    <source>
        <strain evidence="2">T4</strain>
    </source>
</reference>
<name>G2YQU7_BOTF4</name>
<sequence length="51" mass="5647">MPQYQFLHHASTTSIVNTSFSKYKSPQDTHEAGTNAAAVDASFSMYDYKAT</sequence>
<dbReference type="AlphaFoldDB" id="G2YQU7"/>
<evidence type="ECO:0000313" key="2">
    <source>
        <dbReference type="Proteomes" id="UP000008177"/>
    </source>
</evidence>
<dbReference type="Proteomes" id="UP000008177">
    <property type="component" value="Unplaced contigs"/>
</dbReference>
<gene>
    <name evidence="1" type="ORF">BofuT4_uP131750.1</name>
</gene>
<organism evidence="1 2">
    <name type="scientific">Botryotinia fuckeliana (strain T4)</name>
    <name type="common">Noble rot fungus</name>
    <name type="synonym">Botrytis cinerea</name>
    <dbReference type="NCBI Taxonomy" id="999810"/>
    <lineage>
        <taxon>Eukaryota</taxon>
        <taxon>Fungi</taxon>
        <taxon>Dikarya</taxon>
        <taxon>Ascomycota</taxon>
        <taxon>Pezizomycotina</taxon>
        <taxon>Leotiomycetes</taxon>
        <taxon>Helotiales</taxon>
        <taxon>Sclerotiniaceae</taxon>
        <taxon>Botrytis</taxon>
    </lineage>
</organism>
<proteinExistence type="predicted"/>
<protein>
    <submittedName>
        <fullName evidence="1">Uncharacterized protein</fullName>
    </submittedName>
</protein>
<dbReference type="InParanoid" id="G2YQU7"/>